<dbReference type="GO" id="GO:0042025">
    <property type="term" value="C:host cell nucleus"/>
    <property type="evidence" value="ECO:0007669"/>
    <property type="project" value="UniProtKB-SubCell"/>
</dbReference>
<sequence length="139" mass="16546">MEPQFPTDLDSYCQHFKINFFDLVLNCIFCKFPLSTVDLASFHNKKLSIIWRNYNPFVCCCKCLRLTAKFEKENYFVCTVKSHLLTGLIKKELSEINIRCQECYAFLDYLEKLSHLYNDLDFAFIRGHWRGTCRNCMQP</sequence>
<feature type="zinc finger region" evidence="16">
    <location>
        <begin position="100"/>
        <end position="136"/>
    </location>
</feature>
<comment type="function">
    <text evidence="16">Plays a major role in the induction and maintenance of cellular transformation. E6 associates with host UBE3A/E6-AP ubiquitin-protein ligase and modulates its activity. Protects host keratinocytes from apoptosis by mediating the degradation of host BAK1. May also inhibit host immune response.</text>
</comment>
<keyword evidence="5 16" id="KW-1090">Inhibition of host innate immune response by virus</keyword>
<dbReference type="Pfam" id="PF00518">
    <property type="entry name" value="E6"/>
    <property type="match status" value="1"/>
</dbReference>
<evidence type="ECO:0000256" key="16">
    <source>
        <dbReference type="HAMAP-Rule" id="MF_04006"/>
    </source>
</evidence>
<dbReference type="GO" id="GO:0052170">
    <property type="term" value="P:symbiont-mediated suppression of host innate immune response"/>
    <property type="evidence" value="ECO:0007669"/>
    <property type="project" value="UniProtKB-KW"/>
</dbReference>
<evidence type="ECO:0000256" key="4">
    <source>
        <dbReference type="ARBA" id="ARBA00022581"/>
    </source>
</evidence>
<dbReference type="InterPro" id="IPR001334">
    <property type="entry name" value="E6"/>
</dbReference>
<dbReference type="EMBL" id="KP692114">
    <property type="protein sequence ID" value="AKP16334.1"/>
    <property type="molecule type" value="Genomic_DNA"/>
</dbReference>
<evidence type="ECO:0000313" key="19">
    <source>
        <dbReference type="Proteomes" id="UP000140763"/>
    </source>
</evidence>
<feature type="zinc finger region" evidence="16">
    <location>
        <begin position="27"/>
        <end position="63"/>
    </location>
</feature>
<dbReference type="InterPro" id="IPR038575">
    <property type="entry name" value="E6_sf"/>
</dbReference>
<evidence type="ECO:0000256" key="17">
    <source>
        <dbReference type="RuleBase" id="RU363123"/>
    </source>
</evidence>
<comment type="similarity">
    <text evidence="1 16 17">Belongs to the papillomaviridae E6 protein family.</text>
</comment>
<accession>A0A0H4LSV2</accession>
<dbReference type="Gene3D" id="3.30.240.40">
    <property type="entry name" value="E6 early regulatory protein"/>
    <property type="match status" value="2"/>
</dbReference>
<evidence type="ECO:0000256" key="13">
    <source>
        <dbReference type="ARBA" id="ARBA00023200"/>
    </source>
</evidence>
<dbReference type="SUPFAM" id="SSF161229">
    <property type="entry name" value="E6 C-terminal domain-like"/>
    <property type="match status" value="2"/>
</dbReference>
<organism evidence="18 19">
    <name type="scientific">human papillomavirus 200</name>
    <dbReference type="NCBI Taxonomy" id="1682339"/>
    <lineage>
        <taxon>Viruses</taxon>
        <taxon>Monodnaviria</taxon>
        <taxon>Shotokuvirae</taxon>
        <taxon>Cossaviricota</taxon>
        <taxon>Papovaviricetes</taxon>
        <taxon>Zurhausenvirales</taxon>
        <taxon>Papillomaviridae</taxon>
        <taxon>Firstpapillomavirinae</taxon>
        <taxon>Gammapapillomavirus</taxon>
        <taxon>Gammapapillomavirus 2</taxon>
    </lineage>
</organism>
<keyword evidence="11 16" id="KW-0010">Activator</keyword>
<protein>
    <recommendedName>
        <fullName evidence="16 17">Protein E6</fullName>
    </recommendedName>
</protein>
<evidence type="ECO:0000256" key="14">
    <source>
        <dbReference type="ARBA" id="ARBA00023280"/>
    </source>
</evidence>
<dbReference type="GO" id="GO:0006355">
    <property type="term" value="P:regulation of DNA-templated transcription"/>
    <property type="evidence" value="ECO:0007669"/>
    <property type="project" value="UniProtKB-UniRule"/>
</dbReference>
<evidence type="ECO:0000256" key="1">
    <source>
        <dbReference type="ARBA" id="ARBA00006346"/>
    </source>
</evidence>
<evidence type="ECO:0000256" key="12">
    <source>
        <dbReference type="ARBA" id="ARBA00023163"/>
    </source>
</evidence>
<dbReference type="GO" id="GO:0006351">
    <property type="term" value="P:DNA-templated transcription"/>
    <property type="evidence" value="ECO:0007669"/>
    <property type="project" value="UniProtKB-UniRule"/>
</dbReference>
<evidence type="ECO:0000256" key="11">
    <source>
        <dbReference type="ARBA" id="ARBA00023159"/>
    </source>
</evidence>
<dbReference type="GO" id="GO:0003677">
    <property type="term" value="F:DNA binding"/>
    <property type="evidence" value="ECO:0007669"/>
    <property type="project" value="UniProtKB-UniRule"/>
</dbReference>
<keyword evidence="2 16" id="KW-0244">Early protein</keyword>
<evidence type="ECO:0000256" key="5">
    <source>
        <dbReference type="ARBA" id="ARBA00022632"/>
    </source>
</evidence>
<dbReference type="GO" id="GO:0039648">
    <property type="term" value="P:symbiont-mediated perturbation of host ubiquitin-like protein modification"/>
    <property type="evidence" value="ECO:0007669"/>
    <property type="project" value="UniProtKB-UniRule"/>
</dbReference>
<dbReference type="GO" id="GO:0030430">
    <property type="term" value="C:host cell cytoplasm"/>
    <property type="evidence" value="ECO:0007669"/>
    <property type="project" value="UniProtKB-SubCell"/>
</dbReference>
<comment type="caution">
    <text evidence="16">Lacks conserved residue(s) required for the propagation of feature annotation.</text>
</comment>
<keyword evidence="12 16" id="KW-0804">Transcription</keyword>
<proteinExistence type="inferred from homology"/>
<comment type="subcellular location">
    <subcellularLocation>
        <location evidence="16 17">Host cytoplasm</location>
    </subcellularLocation>
    <subcellularLocation>
        <location evidence="16 17">Host nucleus</location>
    </subcellularLocation>
</comment>
<reference evidence="19" key="1">
    <citation type="submission" date="2015-01" db="EMBL/GenBank/DDBJ databases">
        <title>Does Human Papillomavirus-Negative Condylomata Exist?</title>
        <authorList>
            <person name="Arroyo Muhr L.S."/>
            <person name="Bzhalava D."/>
            <person name="Lagheden C."/>
            <person name="Eklund C."/>
            <person name="Johansson H."/>
            <person name="Forslund O."/>
            <person name="Dillner J."/>
            <person name="Hultin E."/>
        </authorList>
    </citation>
    <scope>NUCLEOTIDE SEQUENCE [LARGE SCALE GENOMIC DNA]</scope>
</reference>
<comment type="subunit">
    <text evidence="16">Forms homodimers. Interacts with ubiquitin-protein ligase UBE3A/E6-AP; this interaction stimulates UBE3A ubiquitin activity. Interacts with host BAK1.</text>
</comment>
<dbReference type="GO" id="GO:0008270">
    <property type="term" value="F:zinc ion binding"/>
    <property type="evidence" value="ECO:0007669"/>
    <property type="project" value="UniProtKB-KW"/>
</dbReference>
<evidence type="ECO:0000256" key="9">
    <source>
        <dbReference type="ARBA" id="ARBA00023015"/>
    </source>
</evidence>
<evidence type="ECO:0000256" key="8">
    <source>
        <dbReference type="ARBA" id="ARBA00022833"/>
    </source>
</evidence>
<gene>
    <name evidence="16 18" type="primary">E6</name>
</gene>
<evidence type="ECO:0000256" key="7">
    <source>
        <dbReference type="ARBA" id="ARBA00022771"/>
    </source>
</evidence>
<dbReference type="GO" id="GO:0039502">
    <property type="term" value="P:symbiont-mediated suppression of host type I interferon-mediated signaling pathway"/>
    <property type="evidence" value="ECO:0007669"/>
    <property type="project" value="UniProtKB-UniRule"/>
</dbReference>
<keyword evidence="3 16" id="KW-1048">Host nucleus</keyword>
<evidence type="ECO:0000256" key="6">
    <source>
        <dbReference type="ARBA" id="ARBA00022723"/>
    </source>
</evidence>
<dbReference type="HAMAP" id="MF_04006">
    <property type="entry name" value="HPV_E6"/>
    <property type="match status" value="1"/>
</dbReference>
<evidence type="ECO:0000313" key="18">
    <source>
        <dbReference type="EMBL" id="AKP16334.1"/>
    </source>
</evidence>
<keyword evidence="7 16" id="KW-0863">Zinc-finger</keyword>
<evidence type="ECO:0000256" key="10">
    <source>
        <dbReference type="ARBA" id="ARBA00023125"/>
    </source>
</evidence>
<name>A0A0H4LSV2_9PAPI</name>
<keyword evidence="6 16" id="KW-0479">Metal-binding</keyword>
<evidence type="ECO:0000256" key="3">
    <source>
        <dbReference type="ARBA" id="ARBA00022562"/>
    </source>
</evidence>
<keyword evidence="8 16" id="KW-0862">Zinc</keyword>
<evidence type="ECO:0000256" key="15">
    <source>
        <dbReference type="ARBA" id="ARBA00023323"/>
    </source>
</evidence>
<keyword evidence="10 16" id="KW-0238">DNA-binding</keyword>
<keyword evidence="4 16" id="KW-0945">Host-virus interaction</keyword>
<dbReference type="GO" id="GO:0052150">
    <property type="term" value="P:symbiont-mediated perturbation of host apoptosis"/>
    <property type="evidence" value="ECO:0007669"/>
    <property type="project" value="UniProtKB-KW"/>
</dbReference>
<keyword evidence="9 16" id="KW-0805">Transcription regulation</keyword>
<evidence type="ECO:0000256" key="2">
    <source>
        <dbReference type="ARBA" id="ARBA00022518"/>
    </source>
</evidence>
<keyword evidence="15 16" id="KW-1119">Modulation of host cell apoptosis by virus</keyword>
<keyword evidence="13 16" id="KW-1035">Host cytoplasm</keyword>
<dbReference type="Proteomes" id="UP000140763">
    <property type="component" value="Genome"/>
</dbReference>
<keyword evidence="14 16" id="KW-0899">Viral immunoevasion</keyword>